<accession>A0ABM1W1N7</accession>
<dbReference type="Pfam" id="PF00725">
    <property type="entry name" value="3HCDH"/>
    <property type="match status" value="1"/>
</dbReference>
<keyword evidence="2" id="KW-0560">Oxidoreductase</keyword>
<dbReference type="InterPro" id="IPR008927">
    <property type="entry name" value="6-PGluconate_DH-like_C_sf"/>
</dbReference>
<evidence type="ECO:0000259" key="3">
    <source>
        <dbReference type="Pfam" id="PF00725"/>
    </source>
</evidence>
<dbReference type="InterPro" id="IPR036291">
    <property type="entry name" value="NAD(P)-bd_dom_sf"/>
</dbReference>
<dbReference type="PANTHER" id="PTHR48075">
    <property type="entry name" value="3-HYDROXYACYL-COA DEHYDROGENASE FAMILY PROTEIN"/>
    <property type="match status" value="1"/>
</dbReference>
<feature type="domain" description="3-hydroxyacyl-CoA dehydrogenase C-terminal" evidence="3">
    <location>
        <begin position="196"/>
        <end position="248"/>
    </location>
</feature>
<evidence type="ECO:0000256" key="2">
    <source>
        <dbReference type="ARBA" id="ARBA00023002"/>
    </source>
</evidence>
<dbReference type="RefSeq" id="XP_035828580.1">
    <property type="nucleotide sequence ID" value="XM_035972687.1"/>
</dbReference>
<dbReference type="InterPro" id="IPR006180">
    <property type="entry name" value="3-OHacyl-CoA_DH_CS"/>
</dbReference>
<gene>
    <name evidence="6" type="primary">LOC101854604</name>
</gene>
<comment type="similarity">
    <text evidence="1">Belongs to the 3-hydroxyacyl-CoA dehydrogenase family.</text>
</comment>
<dbReference type="PROSITE" id="PS00067">
    <property type="entry name" value="3HCDH"/>
    <property type="match status" value="1"/>
</dbReference>
<evidence type="ECO:0000256" key="1">
    <source>
        <dbReference type="ARBA" id="ARBA00009463"/>
    </source>
</evidence>
<protein>
    <submittedName>
        <fullName evidence="6">Lambda-crystallin isoform X1</fullName>
    </submittedName>
</protein>
<dbReference type="SUPFAM" id="SSF51735">
    <property type="entry name" value="NAD(P)-binding Rossmann-fold domains"/>
    <property type="match status" value="1"/>
</dbReference>
<dbReference type="Gene3D" id="1.10.1040.10">
    <property type="entry name" value="N-(1-d-carboxylethyl)-l-norvaline Dehydrogenase, domain 2"/>
    <property type="match status" value="1"/>
</dbReference>
<organism evidence="5 6">
    <name type="scientific">Aplysia californica</name>
    <name type="common">California sea hare</name>
    <dbReference type="NCBI Taxonomy" id="6500"/>
    <lineage>
        <taxon>Eukaryota</taxon>
        <taxon>Metazoa</taxon>
        <taxon>Spiralia</taxon>
        <taxon>Lophotrochozoa</taxon>
        <taxon>Mollusca</taxon>
        <taxon>Gastropoda</taxon>
        <taxon>Heterobranchia</taxon>
        <taxon>Euthyneura</taxon>
        <taxon>Tectipleura</taxon>
        <taxon>Aplysiida</taxon>
        <taxon>Aplysioidea</taxon>
        <taxon>Aplysiidae</taxon>
        <taxon>Aplysia</taxon>
    </lineage>
</organism>
<evidence type="ECO:0000259" key="4">
    <source>
        <dbReference type="Pfam" id="PF02737"/>
    </source>
</evidence>
<feature type="domain" description="3-hydroxyacyl-CoA dehydrogenase NAD binding" evidence="4">
    <location>
        <begin position="19"/>
        <end position="192"/>
    </location>
</feature>
<proteinExistence type="inferred from homology"/>
<dbReference type="InterPro" id="IPR013328">
    <property type="entry name" value="6PGD_dom2"/>
</dbReference>
<name>A0ABM1W1N7_APLCA</name>
<dbReference type="PANTHER" id="PTHR48075:SF1">
    <property type="entry name" value="LAMBDA-CRYSTALLIN HOMOLOG"/>
    <property type="match status" value="1"/>
</dbReference>
<reference evidence="6" key="1">
    <citation type="submission" date="2025-08" db="UniProtKB">
        <authorList>
            <consortium name="RefSeq"/>
        </authorList>
    </citation>
    <scope>IDENTIFICATION</scope>
</reference>
<evidence type="ECO:0000313" key="6">
    <source>
        <dbReference type="RefSeq" id="XP_035828580.1"/>
    </source>
</evidence>
<dbReference type="InterPro" id="IPR006108">
    <property type="entry name" value="3HC_DH_C"/>
</dbReference>
<dbReference type="Pfam" id="PF02737">
    <property type="entry name" value="3HCDH_N"/>
    <property type="match status" value="1"/>
</dbReference>
<dbReference type="SUPFAM" id="SSF48179">
    <property type="entry name" value="6-phosphogluconate dehydrogenase C-terminal domain-like"/>
    <property type="match status" value="1"/>
</dbReference>
<dbReference type="InterPro" id="IPR006176">
    <property type="entry name" value="3-OHacyl-CoA_DH_NAD-bd"/>
</dbReference>
<evidence type="ECO:0000313" key="5">
    <source>
        <dbReference type="Proteomes" id="UP000694888"/>
    </source>
</evidence>
<dbReference type="GeneID" id="101854604"/>
<sequence>MRKSRHCYDFESFICAICGLIGRSFSMLFVSGGYQVSVYDVEPAQNAVAKDDIWSQLNKLEEQGLLRGSLSKEQQFANITYTEDLAECVNGAFFIQECIPERLELKKSVFAKIEKVMSPDAIMSSSTSALMPSLISGDLTHKNRFVVTHPTNPPFYAPATEVVPASWTDADVIEKTVALLKEIGQAPVLLKKEINGFVLNRIQYAILAETWNLIRDGIVSPEDCDVIMSQGLGMRYAFMGPWETAYLNADGLHSYSDRYADMIYGIQKDFLPPEKIGGETLDVIQRGMENVAGPVENLEQRRQWRDRRLVALAKLKAGMNKEEAK</sequence>
<keyword evidence="5" id="KW-1185">Reference proteome</keyword>
<dbReference type="Proteomes" id="UP000694888">
    <property type="component" value="Unplaced"/>
</dbReference>
<dbReference type="Gene3D" id="3.40.50.720">
    <property type="entry name" value="NAD(P)-binding Rossmann-like Domain"/>
    <property type="match status" value="1"/>
</dbReference>